<name>A0A369QKE4_9BACT</name>
<dbReference type="Gene3D" id="3.90.550.10">
    <property type="entry name" value="Spore Coat Polysaccharide Biosynthesis Protein SpsA, Chain A"/>
    <property type="match status" value="1"/>
</dbReference>
<evidence type="ECO:0000259" key="1">
    <source>
        <dbReference type="Pfam" id="PF00535"/>
    </source>
</evidence>
<dbReference type="Pfam" id="PF00535">
    <property type="entry name" value="Glycos_transf_2"/>
    <property type="match status" value="1"/>
</dbReference>
<dbReference type="EMBL" id="QASA01000001">
    <property type="protein sequence ID" value="RDC64115.1"/>
    <property type="molecule type" value="Genomic_DNA"/>
</dbReference>
<dbReference type="OrthoDB" id="9815829at2"/>
<dbReference type="Proteomes" id="UP000253919">
    <property type="component" value="Unassembled WGS sequence"/>
</dbReference>
<proteinExistence type="predicted"/>
<reference evidence="2 3" key="1">
    <citation type="submission" date="2018-04" db="EMBL/GenBank/DDBJ databases">
        <title>Adhaeribacter sp. HMF7616 genome sequencing and assembly.</title>
        <authorList>
            <person name="Kang H."/>
            <person name="Kang J."/>
            <person name="Cha I."/>
            <person name="Kim H."/>
            <person name="Joh K."/>
        </authorList>
    </citation>
    <scope>NUCLEOTIDE SEQUENCE [LARGE SCALE GENOMIC DNA]</scope>
    <source>
        <strain evidence="2 3">HMF7616</strain>
    </source>
</reference>
<gene>
    <name evidence="2" type="primary">wapR</name>
    <name evidence="2" type="ORF">AHMF7616_02725</name>
</gene>
<keyword evidence="2" id="KW-0328">Glycosyltransferase</keyword>
<accession>A0A369QKE4</accession>
<protein>
    <submittedName>
        <fullName evidence="2">Putative glycosyltransferase</fullName>
        <ecNumber evidence="2">2.4.1.-</ecNumber>
    </submittedName>
</protein>
<dbReference type="InterPro" id="IPR001173">
    <property type="entry name" value="Glyco_trans_2-like"/>
</dbReference>
<dbReference type="PANTHER" id="PTHR22916:SF3">
    <property type="entry name" value="UDP-GLCNAC:BETAGAL BETA-1,3-N-ACETYLGLUCOSAMINYLTRANSFERASE-LIKE PROTEIN 1"/>
    <property type="match status" value="1"/>
</dbReference>
<organism evidence="2 3">
    <name type="scientific">Adhaeribacter pallidiroseus</name>
    <dbReference type="NCBI Taxonomy" id="2072847"/>
    <lineage>
        <taxon>Bacteria</taxon>
        <taxon>Pseudomonadati</taxon>
        <taxon>Bacteroidota</taxon>
        <taxon>Cytophagia</taxon>
        <taxon>Cytophagales</taxon>
        <taxon>Hymenobacteraceae</taxon>
        <taxon>Adhaeribacter</taxon>
    </lineage>
</organism>
<evidence type="ECO:0000313" key="3">
    <source>
        <dbReference type="Proteomes" id="UP000253919"/>
    </source>
</evidence>
<dbReference type="CDD" id="cd00761">
    <property type="entry name" value="Glyco_tranf_GTA_type"/>
    <property type="match status" value="1"/>
</dbReference>
<dbReference type="EC" id="2.4.1.-" evidence="2"/>
<sequence>MVSIIIPNYNHESFLKQRIESILNQTFQEFEIIFLDDCSRDNSKEIIEQYKHHSKVSHVVYNEYNSGSTFKQWKKGIELAKGELIWIAESDDYASEYFLEELTFEFAHYKNVGVVYCNSFYVSDYMMQFTTTQEWKDSLFNVNRWAFNYVNSGINELNNYLVYHNIIDNVSCALFKRDLFYQIDLDIENFKYAGDWLIYLQMCQITNVAYLSKPLNFFRKHATNASRESDLNGMKYLEKLMLYSIINSKIRAITVKTKNKLLPIEVRTYLDFAYTTMKINRNLKLFIKGQIKLLKLDFYHWLRITWFVLFSSRLKRNTSTNY</sequence>
<feature type="domain" description="Glycosyltransferase 2-like" evidence="1">
    <location>
        <begin position="3"/>
        <end position="180"/>
    </location>
</feature>
<dbReference type="RefSeq" id="WP_115373317.1">
    <property type="nucleotide sequence ID" value="NZ_QASA01000001.1"/>
</dbReference>
<dbReference type="GO" id="GO:0016758">
    <property type="term" value="F:hexosyltransferase activity"/>
    <property type="evidence" value="ECO:0007669"/>
    <property type="project" value="UniProtKB-ARBA"/>
</dbReference>
<evidence type="ECO:0000313" key="2">
    <source>
        <dbReference type="EMBL" id="RDC64115.1"/>
    </source>
</evidence>
<keyword evidence="2" id="KW-0808">Transferase</keyword>
<dbReference type="InterPro" id="IPR029044">
    <property type="entry name" value="Nucleotide-diphossugar_trans"/>
</dbReference>
<dbReference type="AlphaFoldDB" id="A0A369QKE4"/>
<keyword evidence="3" id="KW-1185">Reference proteome</keyword>
<comment type="caution">
    <text evidence="2">The sequence shown here is derived from an EMBL/GenBank/DDBJ whole genome shotgun (WGS) entry which is preliminary data.</text>
</comment>
<dbReference type="PANTHER" id="PTHR22916">
    <property type="entry name" value="GLYCOSYLTRANSFERASE"/>
    <property type="match status" value="1"/>
</dbReference>
<dbReference type="SUPFAM" id="SSF53448">
    <property type="entry name" value="Nucleotide-diphospho-sugar transferases"/>
    <property type="match status" value="1"/>
</dbReference>